<organism evidence="14 15">
    <name type="scientific">Ascodesmis nigricans</name>
    <dbReference type="NCBI Taxonomy" id="341454"/>
    <lineage>
        <taxon>Eukaryota</taxon>
        <taxon>Fungi</taxon>
        <taxon>Dikarya</taxon>
        <taxon>Ascomycota</taxon>
        <taxon>Pezizomycotina</taxon>
        <taxon>Pezizomycetes</taxon>
        <taxon>Pezizales</taxon>
        <taxon>Ascodesmidaceae</taxon>
        <taxon>Ascodesmis</taxon>
    </lineage>
</organism>
<evidence type="ECO:0000256" key="4">
    <source>
        <dbReference type="ARBA" id="ARBA00022692"/>
    </source>
</evidence>
<name>A0A4S2N0P9_9PEZI</name>
<proteinExistence type="inferred from homology"/>
<gene>
    <name evidence="14" type="ORF">EX30DRAFT_369745</name>
</gene>
<evidence type="ECO:0000256" key="13">
    <source>
        <dbReference type="SAM" id="Phobius"/>
    </source>
</evidence>
<comment type="subcellular location">
    <subcellularLocation>
        <location evidence="1">Endoplasmic reticulum membrane</location>
        <topology evidence="1">Multi-pass membrane protein</topology>
    </subcellularLocation>
</comment>
<keyword evidence="3" id="KW-0444">Lipid biosynthesis</keyword>
<keyword evidence="8" id="KW-0756">Sterol biosynthesis</keyword>
<evidence type="ECO:0000256" key="1">
    <source>
        <dbReference type="ARBA" id="ARBA00004477"/>
    </source>
</evidence>
<keyword evidence="9" id="KW-0443">Lipid metabolism</keyword>
<dbReference type="GO" id="GO:0016126">
    <property type="term" value="P:sterol biosynthetic process"/>
    <property type="evidence" value="ECO:0007669"/>
    <property type="project" value="UniProtKB-KW"/>
</dbReference>
<keyword evidence="12" id="KW-0753">Steroid metabolism</keyword>
<evidence type="ECO:0000313" key="15">
    <source>
        <dbReference type="Proteomes" id="UP000298138"/>
    </source>
</evidence>
<keyword evidence="15" id="KW-1185">Reference proteome</keyword>
<dbReference type="PANTHER" id="PTHR15451">
    <property type="entry name" value="ERGOSTEROL BIOSYNTHETIC PROTEIN 28-RELATED"/>
    <property type="match status" value="1"/>
</dbReference>
<keyword evidence="10 13" id="KW-0472">Membrane</keyword>
<evidence type="ECO:0000256" key="11">
    <source>
        <dbReference type="ARBA" id="ARBA00023166"/>
    </source>
</evidence>
<dbReference type="EMBL" id="ML220114">
    <property type="protein sequence ID" value="TGZ82679.1"/>
    <property type="molecule type" value="Genomic_DNA"/>
</dbReference>
<dbReference type="FunCoup" id="A0A4S2N0P9">
    <property type="interactions" value="243"/>
</dbReference>
<dbReference type="PANTHER" id="PTHR15451:SF19">
    <property type="entry name" value="ERGOSTEROL BIOSYNTHETIC PROTEIN 28 HOMOLOG"/>
    <property type="match status" value="1"/>
</dbReference>
<accession>A0A4S2N0P9</accession>
<dbReference type="InterPro" id="IPR005352">
    <property type="entry name" value="Erg28"/>
</dbReference>
<sequence length="143" mass="15897">MPVPSIISAYLPQGDGYLPAWLLFVSIVATFNSLQNYITLTLTKRVYSRQPELVNTLSSRTFGTWTFLSAIVRLYTAYHIGNKALYDVCMWSYVIAGGHFVTEWLVFGSASLGKGLTGPLVVSSTSLLWMWTQREAYTGTLGL</sequence>
<keyword evidence="4 13" id="KW-0812">Transmembrane</keyword>
<evidence type="ECO:0000256" key="8">
    <source>
        <dbReference type="ARBA" id="ARBA00023011"/>
    </source>
</evidence>
<keyword evidence="5" id="KW-0256">Endoplasmic reticulum</keyword>
<evidence type="ECO:0000313" key="14">
    <source>
        <dbReference type="EMBL" id="TGZ82679.1"/>
    </source>
</evidence>
<evidence type="ECO:0000256" key="2">
    <source>
        <dbReference type="ARBA" id="ARBA00005377"/>
    </source>
</evidence>
<keyword evidence="11" id="KW-1207">Sterol metabolism</keyword>
<evidence type="ECO:0000256" key="6">
    <source>
        <dbReference type="ARBA" id="ARBA00022955"/>
    </source>
</evidence>
<dbReference type="Pfam" id="PF03694">
    <property type="entry name" value="Erg28"/>
    <property type="match status" value="1"/>
</dbReference>
<evidence type="ECO:0000256" key="5">
    <source>
        <dbReference type="ARBA" id="ARBA00022824"/>
    </source>
</evidence>
<dbReference type="STRING" id="341454.A0A4S2N0P9"/>
<comment type="similarity">
    <text evidence="2">Belongs to the ERG28 family.</text>
</comment>
<evidence type="ECO:0000256" key="12">
    <source>
        <dbReference type="ARBA" id="ARBA00023221"/>
    </source>
</evidence>
<feature type="transmembrane region" description="Helical" evidence="13">
    <location>
        <begin position="20"/>
        <end position="40"/>
    </location>
</feature>
<evidence type="ECO:0000256" key="9">
    <source>
        <dbReference type="ARBA" id="ARBA00023098"/>
    </source>
</evidence>
<dbReference type="AlphaFoldDB" id="A0A4S2N0P9"/>
<keyword evidence="7 13" id="KW-1133">Transmembrane helix</keyword>
<dbReference type="GO" id="GO:0005789">
    <property type="term" value="C:endoplasmic reticulum membrane"/>
    <property type="evidence" value="ECO:0007669"/>
    <property type="project" value="UniProtKB-SubCell"/>
</dbReference>
<evidence type="ECO:0000256" key="3">
    <source>
        <dbReference type="ARBA" id="ARBA00022516"/>
    </source>
</evidence>
<dbReference type="Proteomes" id="UP000298138">
    <property type="component" value="Unassembled WGS sequence"/>
</dbReference>
<dbReference type="GO" id="GO:0030674">
    <property type="term" value="F:protein-macromolecule adaptor activity"/>
    <property type="evidence" value="ECO:0007669"/>
    <property type="project" value="TreeGrafter"/>
</dbReference>
<reference evidence="14 15" key="1">
    <citation type="submission" date="2019-04" db="EMBL/GenBank/DDBJ databases">
        <title>Comparative genomics and transcriptomics to analyze fruiting body development in filamentous ascomycetes.</title>
        <authorList>
            <consortium name="DOE Joint Genome Institute"/>
            <person name="Lutkenhaus R."/>
            <person name="Traeger S."/>
            <person name="Breuer J."/>
            <person name="Kuo A."/>
            <person name="Lipzen A."/>
            <person name="Pangilinan J."/>
            <person name="Dilworth D."/>
            <person name="Sandor L."/>
            <person name="Poggeler S."/>
            <person name="Barry K."/>
            <person name="Grigoriev I.V."/>
            <person name="Nowrousian M."/>
        </authorList>
    </citation>
    <scope>NUCLEOTIDE SEQUENCE [LARGE SCALE GENOMIC DNA]</scope>
    <source>
        <strain evidence="14 15">CBS 389.68</strain>
    </source>
</reference>
<keyword evidence="6" id="KW-0752">Steroid biosynthesis</keyword>
<dbReference type="InParanoid" id="A0A4S2N0P9"/>
<evidence type="ECO:0000256" key="10">
    <source>
        <dbReference type="ARBA" id="ARBA00023136"/>
    </source>
</evidence>
<evidence type="ECO:0000256" key="7">
    <source>
        <dbReference type="ARBA" id="ARBA00022989"/>
    </source>
</evidence>
<dbReference type="OrthoDB" id="6485510at2759"/>
<protein>
    <submittedName>
        <fullName evidence="14">Erg28p</fullName>
    </submittedName>
</protein>